<feature type="domain" description="Pentraxin (PTX)" evidence="9">
    <location>
        <begin position="285"/>
        <end position="485"/>
    </location>
</feature>
<reference evidence="10" key="1">
    <citation type="submission" date="2025-08" db="UniProtKB">
        <authorList>
            <consortium name="Ensembl"/>
        </authorList>
    </citation>
    <scope>IDENTIFICATION</scope>
</reference>
<protein>
    <recommendedName>
        <fullName evidence="9">Pentraxin (PTX) domain-containing protein</fullName>
    </recommendedName>
</protein>
<evidence type="ECO:0000259" key="9">
    <source>
        <dbReference type="PROSITE" id="PS51828"/>
    </source>
</evidence>
<dbReference type="GO" id="GO:0046872">
    <property type="term" value="F:metal ion binding"/>
    <property type="evidence" value="ECO:0007669"/>
    <property type="project" value="UniProtKB-KW"/>
</dbReference>
<evidence type="ECO:0000313" key="10">
    <source>
        <dbReference type="Ensembl" id="ENSMMOP00000001394.1"/>
    </source>
</evidence>
<dbReference type="Ensembl" id="ENSMMOT00000001423.1">
    <property type="protein sequence ID" value="ENSMMOP00000001394.1"/>
    <property type="gene ID" value="ENSMMOG00000000709.1"/>
</dbReference>
<accession>A0A3Q3VZ45</accession>
<proteinExistence type="predicted"/>
<dbReference type="Proteomes" id="UP000261620">
    <property type="component" value="Unplaced"/>
</dbReference>
<keyword evidence="5" id="KW-0325">Glycoprotein</keyword>
<feature type="disulfide bond" evidence="6">
    <location>
        <begin position="315"/>
        <end position="374"/>
    </location>
</feature>
<dbReference type="InterPro" id="IPR013320">
    <property type="entry name" value="ConA-like_dom_sf"/>
</dbReference>
<dbReference type="InterPro" id="IPR001759">
    <property type="entry name" value="PTX_dom"/>
</dbReference>
<dbReference type="Gene3D" id="2.60.120.200">
    <property type="match status" value="1"/>
</dbReference>
<evidence type="ECO:0000256" key="1">
    <source>
        <dbReference type="ARBA" id="ARBA00001913"/>
    </source>
</evidence>
<sequence length="487" mass="52303">MKFIVIILAAGMVAFIGAVICIIAHQPASDNHSLYPEAAAQSPRAGGSVARVGSLGALHGSETPDSEAPTANIGLGGLDGVTGLTGHDPTVSRLICTPIPVGECNPKNFEQQADDPSLYAGEDWGYLRSTAEGLRQTVLQQKDQILTDQRTIRELTGKLSECEKGLGGRSAAGLVRGRSRAERIMVRDSPAPTPDGVHLLTVRAVDELEQEIAQLKDRIEKLEVCLQRVEKEQHPSTSIIVSQKIRNTVKFMPHVKKKKKQIRCFDRPYAVSLLSSGVFGSSFPEGYRLSFPTRTNYMYAVVKHSIPTLWALTLCLWLRPAEGGIGTPLSYAVPAQPNELVLLQGLHTPTELLINDKVAQLPLNLSRGSWQHVCVSWSQKGGVWQAYQGGKLRGEGHALATGHHIRPGGVLILGQEQDSLGGGFDASQALVGELSQVGLWDRVLSSSQVASLARCGRVPQGSVAAWTENGVEVHGGATKDPGEGRAR</sequence>
<reference evidence="10" key="2">
    <citation type="submission" date="2025-09" db="UniProtKB">
        <authorList>
            <consortium name="Ensembl"/>
        </authorList>
    </citation>
    <scope>IDENTIFICATION</scope>
</reference>
<dbReference type="AlphaFoldDB" id="A0A3Q3VZ45"/>
<dbReference type="SUPFAM" id="SSF49899">
    <property type="entry name" value="Concanavalin A-like lectins/glucanases"/>
    <property type="match status" value="1"/>
</dbReference>
<evidence type="ECO:0000256" key="8">
    <source>
        <dbReference type="SAM" id="MobiDB-lite"/>
    </source>
</evidence>
<comment type="cofactor">
    <cofactor evidence="1">
        <name>Ca(2+)</name>
        <dbReference type="ChEBI" id="CHEBI:29108"/>
    </cofactor>
</comment>
<dbReference type="CDD" id="cd14686">
    <property type="entry name" value="bZIP"/>
    <property type="match status" value="1"/>
</dbReference>
<evidence type="ECO:0000256" key="7">
    <source>
        <dbReference type="SAM" id="Coils"/>
    </source>
</evidence>
<dbReference type="SMART" id="SM00159">
    <property type="entry name" value="PTX"/>
    <property type="match status" value="1"/>
</dbReference>
<dbReference type="PANTHER" id="PTHR19277:SF162">
    <property type="entry name" value="NEURONAL PENTRAXIN RECEPTOR"/>
    <property type="match status" value="1"/>
</dbReference>
<evidence type="ECO:0000256" key="2">
    <source>
        <dbReference type="ARBA" id="ARBA00022723"/>
    </source>
</evidence>
<evidence type="ECO:0000256" key="4">
    <source>
        <dbReference type="ARBA" id="ARBA00023157"/>
    </source>
</evidence>
<dbReference type="Pfam" id="PF00354">
    <property type="entry name" value="Pentaxin"/>
    <property type="match status" value="1"/>
</dbReference>
<feature type="coiled-coil region" evidence="7">
    <location>
        <begin position="198"/>
        <end position="232"/>
    </location>
</feature>
<keyword evidence="2" id="KW-0479">Metal-binding</keyword>
<evidence type="ECO:0000256" key="6">
    <source>
        <dbReference type="PROSITE-ProRule" id="PRU01172"/>
    </source>
</evidence>
<dbReference type="PROSITE" id="PS51828">
    <property type="entry name" value="PTX_2"/>
    <property type="match status" value="1"/>
</dbReference>
<evidence type="ECO:0000256" key="3">
    <source>
        <dbReference type="ARBA" id="ARBA00022837"/>
    </source>
</evidence>
<evidence type="ECO:0000256" key="5">
    <source>
        <dbReference type="ARBA" id="ARBA00023180"/>
    </source>
</evidence>
<evidence type="ECO:0000313" key="11">
    <source>
        <dbReference type="Proteomes" id="UP000261620"/>
    </source>
</evidence>
<dbReference type="PRINTS" id="PR00895">
    <property type="entry name" value="PENTAXIN"/>
</dbReference>
<keyword evidence="3" id="KW-0106">Calcium</keyword>
<dbReference type="InterPro" id="IPR051360">
    <property type="entry name" value="Neuronal_Pentraxin_Related"/>
</dbReference>
<keyword evidence="11" id="KW-1185">Reference proteome</keyword>
<organism evidence="10 11">
    <name type="scientific">Mola mola</name>
    <name type="common">Ocean sunfish</name>
    <name type="synonym">Tetraodon mola</name>
    <dbReference type="NCBI Taxonomy" id="94237"/>
    <lineage>
        <taxon>Eukaryota</taxon>
        <taxon>Metazoa</taxon>
        <taxon>Chordata</taxon>
        <taxon>Craniata</taxon>
        <taxon>Vertebrata</taxon>
        <taxon>Euteleostomi</taxon>
        <taxon>Actinopterygii</taxon>
        <taxon>Neopterygii</taxon>
        <taxon>Teleostei</taxon>
        <taxon>Neoteleostei</taxon>
        <taxon>Acanthomorphata</taxon>
        <taxon>Eupercaria</taxon>
        <taxon>Tetraodontiformes</taxon>
        <taxon>Molidae</taxon>
        <taxon>Mola</taxon>
    </lineage>
</organism>
<dbReference type="PANTHER" id="PTHR19277">
    <property type="entry name" value="PENTRAXIN"/>
    <property type="match status" value="1"/>
</dbReference>
<feature type="region of interest" description="Disordered" evidence="8">
    <location>
        <begin position="55"/>
        <end position="74"/>
    </location>
</feature>
<keyword evidence="4 6" id="KW-1015">Disulfide bond</keyword>
<name>A0A3Q3VZ45_MOLML</name>
<keyword evidence="7" id="KW-0175">Coiled coil</keyword>